<dbReference type="Pfam" id="PF06990">
    <property type="entry name" value="Gal-3-0_sulfotr"/>
    <property type="match status" value="1"/>
</dbReference>
<dbReference type="GO" id="GO:0009247">
    <property type="term" value="P:glycolipid biosynthetic process"/>
    <property type="evidence" value="ECO:0007669"/>
    <property type="project" value="InterPro"/>
</dbReference>
<evidence type="ECO:0000256" key="1">
    <source>
        <dbReference type="ARBA" id="ARBA00004323"/>
    </source>
</evidence>
<evidence type="ECO:0000256" key="7">
    <source>
        <dbReference type="ARBA" id="ARBA00023034"/>
    </source>
</evidence>
<dbReference type="RefSeq" id="XP_030849250.1">
    <property type="nucleotide sequence ID" value="XM_030993390.1"/>
</dbReference>
<keyword evidence="4 10" id="KW-0812">Transmembrane</keyword>
<dbReference type="OMA" id="MCWDISD"/>
<dbReference type="InterPro" id="IPR009729">
    <property type="entry name" value="Gal-3-0_sulfotransfrase"/>
</dbReference>
<dbReference type="KEGG" id="spu:752559"/>
<keyword evidence="9" id="KW-0325">Glycoprotein</keyword>
<dbReference type="InParanoid" id="A0A7M7PE03"/>
<evidence type="ECO:0000256" key="3">
    <source>
        <dbReference type="ARBA" id="ARBA00022679"/>
    </source>
</evidence>
<reference evidence="11" key="2">
    <citation type="submission" date="2021-01" db="UniProtKB">
        <authorList>
            <consortium name="EnsemblMetazoa"/>
        </authorList>
    </citation>
    <scope>IDENTIFICATION</scope>
</reference>
<keyword evidence="6 10" id="KW-1133">Transmembrane helix</keyword>
<evidence type="ECO:0000256" key="2">
    <source>
        <dbReference type="ARBA" id="ARBA00008124"/>
    </source>
</evidence>
<evidence type="ECO:0000256" key="4">
    <source>
        <dbReference type="ARBA" id="ARBA00022692"/>
    </source>
</evidence>
<dbReference type="GO" id="GO:0001733">
    <property type="term" value="F:galactosylceramide sulfotransferase activity"/>
    <property type="evidence" value="ECO:0007669"/>
    <property type="project" value="InterPro"/>
</dbReference>
<dbReference type="AlphaFoldDB" id="A0A7M7PE03"/>
<protein>
    <submittedName>
        <fullName evidence="11">Uncharacterized protein</fullName>
    </submittedName>
</protein>
<dbReference type="GeneID" id="752559"/>
<keyword evidence="12" id="KW-1185">Reference proteome</keyword>
<evidence type="ECO:0000256" key="6">
    <source>
        <dbReference type="ARBA" id="ARBA00022989"/>
    </source>
</evidence>
<dbReference type="InterPro" id="IPR027417">
    <property type="entry name" value="P-loop_NTPase"/>
</dbReference>
<sequence length="408" mass="46958">MEPRLKKKEMLPLILGIVAVLMCVYFTQQNGFTVVQTIQAGLDVESAQSVSRKQLPKPATSLVFIKTHKTGGTTMASILNRFGYRNRLSFLFNKGDKVHGHFRLSKLAQKKPRSFLPPLCVATGDYKHYKNYSMMTAHLRLLPNLVQLKRFMKSDCKFVSILREPSAQWESAFSFFGAARSMHINKVGRGNTSVANIATFLSNPKFYWNTAKGGHAKYYSRNGQLFEFTEDGAIHDYEDTVNDIIKQLDLHLHLVVITEYFDESLILLKNLMNWSFRDIIYVKKNARVTHSNITEEQREKIREWNSADILLYNHFNRTLWQKIADQGASFDRDLRTFRDLMRVYSAECGIEDNEAARKGQKMLRVGHVTSNNSVFCKRLVSENYETTKMIMARQRLGALCGVKRSKVI</sequence>
<dbReference type="GO" id="GO:0008146">
    <property type="term" value="F:sulfotransferase activity"/>
    <property type="evidence" value="ECO:0000318"/>
    <property type="project" value="GO_Central"/>
</dbReference>
<dbReference type="PANTHER" id="PTHR14647:SF85">
    <property type="entry name" value="GALACTOSYLCERAMIDE SULFOTRANSFERASE-LIKE"/>
    <property type="match status" value="1"/>
</dbReference>
<proteinExistence type="inferred from homology"/>
<reference evidence="12" key="1">
    <citation type="submission" date="2015-02" db="EMBL/GenBank/DDBJ databases">
        <title>Genome sequencing for Strongylocentrotus purpuratus.</title>
        <authorList>
            <person name="Murali S."/>
            <person name="Liu Y."/>
            <person name="Vee V."/>
            <person name="English A."/>
            <person name="Wang M."/>
            <person name="Skinner E."/>
            <person name="Han Y."/>
            <person name="Muzny D.M."/>
            <person name="Worley K.C."/>
            <person name="Gibbs R.A."/>
        </authorList>
    </citation>
    <scope>NUCLEOTIDE SEQUENCE</scope>
</reference>
<dbReference type="EnsemblMetazoa" id="XM_030993390">
    <property type="protein sequence ID" value="XP_030849250"/>
    <property type="gene ID" value="LOC752559"/>
</dbReference>
<accession>A0A7M7PE03</accession>
<evidence type="ECO:0000256" key="8">
    <source>
        <dbReference type="ARBA" id="ARBA00023136"/>
    </source>
</evidence>
<keyword evidence="7" id="KW-0333">Golgi apparatus</keyword>
<dbReference type="EnsemblMetazoa" id="XM_030993391">
    <property type="protein sequence ID" value="XP_030849251"/>
    <property type="gene ID" value="LOC752559"/>
</dbReference>
<dbReference type="GO" id="GO:0000139">
    <property type="term" value="C:Golgi membrane"/>
    <property type="evidence" value="ECO:0007669"/>
    <property type="project" value="UniProtKB-SubCell"/>
</dbReference>
<evidence type="ECO:0000313" key="12">
    <source>
        <dbReference type="Proteomes" id="UP000007110"/>
    </source>
</evidence>
<name>A0A7M7PE03_STRPU</name>
<evidence type="ECO:0000256" key="5">
    <source>
        <dbReference type="ARBA" id="ARBA00022968"/>
    </source>
</evidence>
<evidence type="ECO:0000256" key="10">
    <source>
        <dbReference type="SAM" id="Phobius"/>
    </source>
</evidence>
<feature type="transmembrane region" description="Helical" evidence="10">
    <location>
        <begin position="12"/>
        <end position="28"/>
    </location>
</feature>
<dbReference type="Proteomes" id="UP000007110">
    <property type="component" value="Unassembled WGS sequence"/>
</dbReference>
<dbReference type="RefSeq" id="XP_030849251.1">
    <property type="nucleotide sequence ID" value="XM_030993391.1"/>
</dbReference>
<comment type="subcellular location">
    <subcellularLocation>
        <location evidence="1">Golgi apparatus membrane</location>
        <topology evidence="1">Single-pass type II membrane protein</topology>
    </subcellularLocation>
</comment>
<evidence type="ECO:0000256" key="9">
    <source>
        <dbReference type="ARBA" id="ARBA00023180"/>
    </source>
</evidence>
<dbReference type="PANTHER" id="PTHR14647">
    <property type="entry name" value="GALACTOSE-3-O-SULFOTRANSFERASE"/>
    <property type="match status" value="1"/>
</dbReference>
<dbReference type="SUPFAM" id="SSF52540">
    <property type="entry name" value="P-loop containing nucleoside triphosphate hydrolases"/>
    <property type="match status" value="1"/>
</dbReference>
<keyword evidence="8 10" id="KW-0472">Membrane</keyword>
<comment type="similarity">
    <text evidence="2">Belongs to the galactose-3-O-sulfotransferase family.</text>
</comment>
<dbReference type="Gene3D" id="3.40.50.300">
    <property type="entry name" value="P-loop containing nucleotide triphosphate hydrolases"/>
    <property type="match status" value="1"/>
</dbReference>
<keyword evidence="3" id="KW-0808">Transferase</keyword>
<keyword evidence="5" id="KW-0735">Signal-anchor</keyword>
<dbReference type="OrthoDB" id="514299at2759"/>
<evidence type="ECO:0000313" key="11">
    <source>
        <dbReference type="EnsemblMetazoa" id="XP_030849250"/>
    </source>
</evidence>
<organism evidence="11 12">
    <name type="scientific">Strongylocentrotus purpuratus</name>
    <name type="common">Purple sea urchin</name>
    <dbReference type="NCBI Taxonomy" id="7668"/>
    <lineage>
        <taxon>Eukaryota</taxon>
        <taxon>Metazoa</taxon>
        <taxon>Echinodermata</taxon>
        <taxon>Eleutherozoa</taxon>
        <taxon>Echinozoa</taxon>
        <taxon>Echinoidea</taxon>
        <taxon>Euechinoidea</taxon>
        <taxon>Echinacea</taxon>
        <taxon>Camarodonta</taxon>
        <taxon>Echinidea</taxon>
        <taxon>Strongylocentrotidae</taxon>
        <taxon>Strongylocentrotus</taxon>
    </lineage>
</organism>